<dbReference type="Proteomes" id="UP000007879">
    <property type="component" value="Unassembled WGS sequence"/>
</dbReference>
<feature type="signal peptide" evidence="2">
    <location>
        <begin position="1"/>
        <end position="23"/>
    </location>
</feature>
<reference evidence="5" key="1">
    <citation type="journal article" date="2010" name="Nature">
        <title>The Amphimedon queenslandica genome and the evolution of animal complexity.</title>
        <authorList>
            <person name="Srivastava M."/>
            <person name="Simakov O."/>
            <person name="Chapman J."/>
            <person name="Fahey B."/>
            <person name="Gauthier M.E."/>
            <person name="Mitros T."/>
            <person name="Richards G.S."/>
            <person name="Conaco C."/>
            <person name="Dacre M."/>
            <person name="Hellsten U."/>
            <person name="Larroux C."/>
            <person name="Putnam N.H."/>
            <person name="Stanke M."/>
            <person name="Adamska M."/>
            <person name="Darling A."/>
            <person name="Degnan S.M."/>
            <person name="Oakley T.H."/>
            <person name="Plachetzki D.C."/>
            <person name="Zhai Y."/>
            <person name="Adamski M."/>
            <person name="Calcino A."/>
            <person name="Cummins S.F."/>
            <person name="Goodstein D.M."/>
            <person name="Harris C."/>
            <person name="Jackson D.J."/>
            <person name="Leys S.P."/>
            <person name="Shu S."/>
            <person name="Woodcroft B.J."/>
            <person name="Vervoort M."/>
            <person name="Kosik K.S."/>
            <person name="Manning G."/>
            <person name="Degnan B.M."/>
            <person name="Rokhsar D.S."/>
        </authorList>
    </citation>
    <scope>NUCLEOTIDE SEQUENCE [LARGE SCALE GENOMIC DNA]</scope>
</reference>
<keyword evidence="5" id="KW-1185">Reference proteome</keyword>
<feature type="domain" description="Fibronectin type-III" evidence="3">
    <location>
        <begin position="139"/>
        <end position="241"/>
    </location>
</feature>
<proteinExistence type="predicted"/>
<name>A0AAN0J3E6_AMPQE</name>
<keyword evidence="1" id="KW-1133">Transmembrane helix</keyword>
<dbReference type="RefSeq" id="XP_019851569.1">
    <property type="nucleotide sequence ID" value="XM_019996010.1"/>
</dbReference>
<feature type="chain" id="PRO_5043045011" description="Fibronectin type-III domain-containing protein" evidence="2">
    <location>
        <begin position="24"/>
        <end position="500"/>
    </location>
</feature>
<evidence type="ECO:0000313" key="4">
    <source>
        <dbReference type="EnsemblMetazoa" id="XP_019851569.1"/>
    </source>
</evidence>
<dbReference type="SUPFAM" id="SSF49265">
    <property type="entry name" value="Fibronectin type III"/>
    <property type="match status" value="1"/>
</dbReference>
<evidence type="ECO:0000256" key="2">
    <source>
        <dbReference type="SAM" id="SignalP"/>
    </source>
</evidence>
<dbReference type="InterPro" id="IPR003961">
    <property type="entry name" value="FN3_dom"/>
</dbReference>
<protein>
    <recommendedName>
        <fullName evidence="3">Fibronectin type-III domain-containing protein</fullName>
    </recommendedName>
</protein>
<sequence>MSLTPLLSLFFVCFSLLFYSVDSCSTVSRSGVSLTGVCPNDTFTVPIGTTLTYECSYNFSSGYYPFWNVSGTELAGGVFRPPGISEYVFDGNIGKATITILTNGNITMYIQCGLRGTGQNMDLTSRVRFIETEVVTFGPPSSLSHKLRENDTVKLSWLPPLEAPIPLFTYSIIIMESTTNLPVTDINITNNTYVIISPANIANYTECTSYQWGVRAAASLSYGFTNITMANENFTLISGPKISDELTVIDDNYTIEFNATAPCDIDLLNNYTYTLLQRDYCQTELNSSQLNISIPLDDNVVLPNTMIPISVNIESLIHDSTWLVAVSVSNRFGSDTTDYTNITNNKTNIEQCYSEPISSLSTAIMLSKTVTPSPSPISSIYRSKSGSIQTSMDCTAVIITSTVYITTTPSTNVIPIVIVTIATVMILLIVVIILLIFMILLCYKRSDIAGNRCTSNQNVTVPLEVCPAYDDISRLNTANCEAYGKRDTFITAEYETVNVN</sequence>
<dbReference type="InterPro" id="IPR036116">
    <property type="entry name" value="FN3_sf"/>
</dbReference>
<dbReference type="AlphaFoldDB" id="A0AAN0J3E6"/>
<dbReference type="EnsemblMetazoa" id="XM_019996010.1">
    <property type="protein sequence ID" value="XP_019851569.1"/>
    <property type="gene ID" value="LOC109581696"/>
</dbReference>
<reference evidence="4" key="2">
    <citation type="submission" date="2024-06" db="UniProtKB">
        <authorList>
            <consortium name="EnsemblMetazoa"/>
        </authorList>
    </citation>
    <scope>IDENTIFICATION</scope>
</reference>
<evidence type="ECO:0000313" key="5">
    <source>
        <dbReference type="Proteomes" id="UP000007879"/>
    </source>
</evidence>
<dbReference type="KEGG" id="aqu:109581696"/>
<dbReference type="PROSITE" id="PS50853">
    <property type="entry name" value="FN3"/>
    <property type="match status" value="1"/>
</dbReference>
<organism evidence="4 5">
    <name type="scientific">Amphimedon queenslandica</name>
    <name type="common">Sponge</name>
    <dbReference type="NCBI Taxonomy" id="400682"/>
    <lineage>
        <taxon>Eukaryota</taxon>
        <taxon>Metazoa</taxon>
        <taxon>Porifera</taxon>
        <taxon>Demospongiae</taxon>
        <taxon>Heteroscleromorpha</taxon>
        <taxon>Haplosclerida</taxon>
        <taxon>Niphatidae</taxon>
        <taxon>Amphimedon</taxon>
    </lineage>
</organism>
<keyword evidence="1" id="KW-0812">Transmembrane</keyword>
<accession>A0AAN0J3E6</accession>
<feature type="transmembrane region" description="Helical" evidence="1">
    <location>
        <begin position="413"/>
        <end position="443"/>
    </location>
</feature>
<dbReference type="GeneID" id="109581696"/>
<evidence type="ECO:0000256" key="1">
    <source>
        <dbReference type="SAM" id="Phobius"/>
    </source>
</evidence>
<keyword evidence="2" id="KW-0732">Signal</keyword>
<evidence type="ECO:0000259" key="3">
    <source>
        <dbReference type="PROSITE" id="PS50853"/>
    </source>
</evidence>
<keyword evidence="1" id="KW-0472">Membrane</keyword>